<dbReference type="AlphaFoldDB" id="A0A8T1S7T2"/>
<evidence type="ECO:0000313" key="1">
    <source>
        <dbReference type="EMBL" id="KAG6924613.1"/>
    </source>
</evidence>
<protein>
    <submittedName>
        <fullName evidence="1">Uncharacterized protein</fullName>
    </submittedName>
</protein>
<dbReference type="OrthoDB" id="9050288at2759"/>
<dbReference type="Proteomes" id="UP000765507">
    <property type="component" value="Unassembled WGS sequence"/>
</dbReference>
<comment type="caution">
    <text evidence="1">The sequence shown here is derived from an EMBL/GenBank/DDBJ whole genome shotgun (WGS) entry which is preliminary data.</text>
</comment>
<name>A0A8T1S7T2_CHESE</name>
<keyword evidence="2" id="KW-1185">Reference proteome</keyword>
<feature type="non-terminal residue" evidence="1">
    <location>
        <position position="37"/>
    </location>
</feature>
<organism evidence="1 2">
    <name type="scientific">Chelydra serpentina</name>
    <name type="common">Snapping turtle</name>
    <name type="synonym">Testudo serpentina</name>
    <dbReference type="NCBI Taxonomy" id="8475"/>
    <lineage>
        <taxon>Eukaryota</taxon>
        <taxon>Metazoa</taxon>
        <taxon>Chordata</taxon>
        <taxon>Craniata</taxon>
        <taxon>Vertebrata</taxon>
        <taxon>Euteleostomi</taxon>
        <taxon>Archelosauria</taxon>
        <taxon>Testudinata</taxon>
        <taxon>Testudines</taxon>
        <taxon>Cryptodira</taxon>
        <taxon>Durocryptodira</taxon>
        <taxon>Americhelydia</taxon>
        <taxon>Chelydroidea</taxon>
        <taxon>Chelydridae</taxon>
        <taxon>Chelydra</taxon>
    </lineage>
</organism>
<proteinExistence type="predicted"/>
<evidence type="ECO:0000313" key="2">
    <source>
        <dbReference type="Proteomes" id="UP000765507"/>
    </source>
</evidence>
<sequence>MTVILEQSLPGKPTSHRLITVALESNHLAKVNLTLLN</sequence>
<dbReference type="EMBL" id="JAHGAV010000564">
    <property type="protein sequence ID" value="KAG6924613.1"/>
    <property type="molecule type" value="Genomic_DNA"/>
</dbReference>
<gene>
    <name evidence="1" type="ORF">G0U57_016905</name>
</gene>
<reference evidence="1 2" key="1">
    <citation type="journal article" date="2020" name="G3 (Bethesda)">
        <title>Draft Genome of the Common Snapping Turtle, Chelydra serpentina, a Model for Phenotypic Plasticity in Reptiles.</title>
        <authorList>
            <person name="Das D."/>
            <person name="Singh S.K."/>
            <person name="Bierstedt J."/>
            <person name="Erickson A."/>
            <person name="Galli G.L.J."/>
            <person name="Crossley D.A. 2nd"/>
            <person name="Rhen T."/>
        </authorList>
    </citation>
    <scope>NUCLEOTIDE SEQUENCE [LARGE SCALE GENOMIC DNA]</scope>
    <source>
        <strain evidence="1">KW</strain>
    </source>
</reference>
<accession>A0A8T1S7T2</accession>